<protein>
    <submittedName>
        <fullName evidence="3">Uncharacterized protein</fullName>
    </submittedName>
</protein>
<dbReference type="Proteomes" id="UP000054559">
    <property type="component" value="Unassembled WGS sequence"/>
</dbReference>
<feature type="region of interest" description="Disordered" evidence="1">
    <location>
        <begin position="162"/>
        <end position="181"/>
    </location>
</feature>
<reference evidence="4" key="1">
    <citation type="journal article" date="2010" name="Genome Res.">
        <title>Population genomic sequencing of Coccidioides fungi reveals recent hybridization and transposon control.</title>
        <authorList>
            <person name="Neafsey D.E."/>
            <person name="Barker B.M."/>
            <person name="Sharpton T.J."/>
            <person name="Stajich J.E."/>
            <person name="Park D.J."/>
            <person name="Whiston E."/>
            <person name="Hung C.-Y."/>
            <person name="McMahan C."/>
            <person name="White J."/>
            <person name="Sykes S."/>
            <person name="Heiman D."/>
            <person name="Young S."/>
            <person name="Zeng Q."/>
            <person name="Abouelleil A."/>
            <person name="Aftuck L."/>
            <person name="Bessette D."/>
            <person name="Brown A."/>
            <person name="FitzGerald M."/>
            <person name="Lui A."/>
            <person name="Macdonald J.P."/>
            <person name="Priest M."/>
            <person name="Orbach M.J."/>
            <person name="Galgiani J.N."/>
            <person name="Kirkland T.N."/>
            <person name="Cole G.T."/>
            <person name="Birren B.W."/>
            <person name="Henn M.R."/>
            <person name="Taylor J.W."/>
            <person name="Rounsley S.D."/>
        </authorList>
    </citation>
    <scope>NUCLEOTIDE SEQUENCE [LARGE SCALE GENOMIC DNA]</scope>
    <source>
        <strain evidence="4">RMSCC 3703</strain>
    </source>
</reference>
<dbReference type="EMBL" id="DS268168">
    <property type="protein sequence ID" value="KMU78981.1"/>
    <property type="molecule type" value="Genomic_DNA"/>
</dbReference>
<keyword evidence="2" id="KW-0732">Signal</keyword>
<feature type="signal peptide" evidence="2">
    <location>
        <begin position="1"/>
        <end position="27"/>
    </location>
</feature>
<organism evidence="3 4">
    <name type="scientific">Coccidioides immitis RMSCC 3703</name>
    <dbReference type="NCBI Taxonomy" id="454286"/>
    <lineage>
        <taxon>Eukaryota</taxon>
        <taxon>Fungi</taxon>
        <taxon>Dikarya</taxon>
        <taxon>Ascomycota</taxon>
        <taxon>Pezizomycotina</taxon>
        <taxon>Eurotiomycetes</taxon>
        <taxon>Eurotiomycetidae</taxon>
        <taxon>Onygenales</taxon>
        <taxon>Onygenaceae</taxon>
        <taxon>Coccidioides</taxon>
    </lineage>
</organism>
<accession>A0A0J8R2J6</accession>
<name>A0A0J8R2J6_COCIT</name>
<dbReference type="AlphaFoldDB" id="A0A0J8R2J6"/>
<gene>
    <name evidence="3" type="ORF">CISG_07624</name>
</gene>
<proteinExistence type="predicted"/>
<evidence type="ECO:0000313" key="3">
    <source>
        <dbReference type="EMBL" id="KMU78981.1"/>
    </source>
</evidence>
<evidence type="ECO:0000313" key="4">
    <source>
        <dbReference type="Proteomes" id="UP000054559"/>
    </source>
</evidence>
<feature type="chain" id="PRO_5005307712" evidence="2">
    <location>
        <begin position="28"/>
        <end position="181"/>
    </location>
</feature>
<evidence type="ECO:0000256" key="1">
    <source>
        <dbReference type="SAM" id="MobiDB-lite"/>
    </source>
</evidence>
<evidence type="ECO:0000256" key="2">
    <source>
        <dbReference type="SAM" id="SignalP"/>
    </source>
</evidence>
<sequence length="181" mass="19535">MASTCSSVRAFVILLISVIILLELVTGQPVDPYFSGPGAATENRGSPASPLPSTTGRCDTSYFALFSFPGNRASFNKREDAAADVHRIYARALESEHQGLSSREKLIIGLAAGIGGLCGELEFYVTRNCVADIFLSSSSEYPGHRPVSKKAVPGHPIEIHAQRYPKESQKSTARKYLQTTS</sequence>